<dbReference type="Pfam" id="PF03177">
    <property type="entry name" value="Nucleoporin_C"/>
    <property type="match status" value="1"/>
</dbReference>
<dbReference type="GO" id="GO:0044611">
    <property type="term" value="C:nuclear pore inner ring"/>
    <property type="evidence" value="ECO:0007669"/>
    <property type="project" value="TreeGrafter"/>
</dbReference>
<evidence type="ECO:0000256" key="3">
    <source>
        <dbReference type="ARBA" id="ARBA00023242"/>
    </source>
</evidence>
<accession>R0KR14</accession>
<dbReference type="PANTHER" id="PTHR10350">
    <property type="entry name" value="NUCLEAR PORE COMPLEX PROTEIN NUP155"/>
    <property type="match status" value="1"/>
</dbReference>
<dbReference type="EMBL" id="KB909048">
    <property type="protein sequence ID" value="EOB13176.1"/>
    <property type="molecule type" value="Genomic_DNA"/>
</dbReference>
<organism evidence="5 6">
    <name type="scientific">Nosema bombycis (strain CQ1 / CVCC 102059)</name>
    <name type="common">Microsporidian parasite</name>
    <name type="synonym">Pebrine of silkworm</name>
    <dbReference type="NCBI Taxonomy" id="578461"/>
    <lineage>
        <taxon>Eukaryota</taxon>
        <taxon>Fungi</taxon>
        <taxon>Fungi incertae sedis</taxon>
        <taxon>Microsporidia</taxon>
        <taxon>Nosematidae</taxon>
        <taxon>Nosema</taxon>
    </lineage>
</organism>
<keyword evidence="6" id="KW-1185">Reference proteome</keyword>
<evidence type="ECO:0000259" key="4">
    <source>
        <dbReference type="Pfam" id="PF03177"/>
    </source>
</evidence>
<name>R0KR14_NOSB1</name>
<dbReference type="SMR" id="R0KR14"/>
<dbReference type="InterPro" id="IPR007187">
    <property type="entry name" value="Nucleoporin_Nup133/Nup155_C"/>
</dbReference>
<evidence type="ECO:0000256" key="2">
    <source>
        <dbReference type="ARBA" id="ARBA00022448"/>
    </source>
</evidence>
<dbReference type="GO" id="GO:0006606">
    <property type="term" value="P:protein import into nucleus"/>
    <property type="evidence" value="ECO:0007669"/>
    <property type="project" value="TreeGrafter"/>
</dbReference>
<dbReference type="GO" id="GO:0006405">
    <property type="term" value="P:RNA export from nucleus"/>
    <property type="evidence" value="ECO:0007669"/>
    <property type="project" value="TreeGrafter"/>
</dbReference>
<protein>
    <submittedName>
        <fullName evidence="5">Nucleoporin NUP170</fullName>
    </submittedName>
</protein>
<reference evidence="5 6" key="1">
    <citation type="journal article" date="2013" name="BMC Genomics">
        <title>Comparative genomics of parasitic silkworm microsporidia reveal an association between genome expansion and host adaptation.</title>
        <authorList>
            <person name="Pan G."/>
            <person name="Xu J."/>
            <person name="Li T."/>
            <person name="Xia Q."/>
            <person name="Liu S.L."/>
            <person name="Zhang G."/>
            <person name="Li S."/>
            <person name="Li C."/>
            <person name="Liu H."/>
            <person name="Yang L."/>
            <person name="Liu T."/>
            <person name="Zhang X."/>
            <person name="Wu Z."/>
            <person name="Fan W."/>
            <person name="Dang X."/>
            <person name="Xiang H."/>
            <person name="Tao M."/>
            <person name="Li Y."/>
            <person name="Hu J."/>
            <person name="Li Z."/>
            <person name="Lin L."/>
            <person name="Luo J."/>
            <person name="Geng L."/>
            <person name="Wang L."/>
            <person name="Long M."/>
            <person name="Wan Y."/>
            <person name="He N."/>
            <person name="Zhang Z."/>
            <person name="Lu C."/>
            <person name="Keeling P.J."/>
            <person name="Wang J."/>
            <person name="Xiang Z."/>
            <person name="Zhou Z."/>
        </authorList>
    </citation>
    <scope>NUCLEOTIDE SEQUENCE [LARGE SCALE GENOMIC DNA]</scope>
    <source>
        <strain evidence="6">CQ1 / CVCC 102059</strain>
    </source>
</reference>
<dbReference type="Gene3D" id="1.25.40.440">
    <property type="entry name" value="Nucleoporin, helical domain, central subdomain"/>
    <property type="match status" value="1"/>
</dbReference>
<dbReference type="InterPro" id="IPR004870">
    <property type="entry name" value="Nucleoporin_Nup155"/>
</dbReference>
<proteinExistence type="predicted"/>
<dbReference type="GO" id="GO:0000972">
    <property type="term" value="P:transcription-dependent tethering of RNA polymerase II gene DNA at nuclear periphery"/>
    <property type="evidence" value="ECO:0007669"/>
    <property type="project" value="TreeGrafter"/>
</dbReference>
<dbReference type="InterPro" id="IPR042537">
    <property type="entry name" value="Nucleoporin_Nup155_C_2"/>
</dbReference>
<dbReference type="HOGENOM" id="CLU_1098774_0_0_1"/>
<dbReference type="GO" id="GO:0036228">
    <property type="term" value="P:protein localization to nuclear inner membrane"/>
    <property type="evidence" value="ECO:0007669"/>
    <property type="project" value="TreeGrafter"/>
</dbReference>
<comment type="subcellular location">
    <subcellularLocation>
        <location evidence="1">Nucleus</location>
    </subcellularLocation>
</comment>
<dbReference type="STRING" id="578461.R0KR14"/>
<dbReference type="Proteomes" id="UP000016927">
    <property type="component" value="Unassembled WGS sequence"/>
</dbReference>
<evidence type="ECO:0000313" key="6">
    <source>
        <dbReference type="Proteomes" id="UP000016927"/>
    </source>
</evidence>
<dbReference type="PANTHER" id="PTHR10350:SF6">
    <property type="entry name" value="NUCLEAR PORE COMPLEX PROTEIN NUP155"/>
    <property type="match status" value="1"/>
</dbReference>
<evidence type="ECO:0000313" key="5">
    <source>
        <dbReference type="EMBL" id="EOB13176.1"/>
    </source>
</evidence>
<dbReference type="OrthoDB" id="338970at2759"/>
<gene>
    <name evidence="5" type="primary">NU170</name>
    <name evidence="5" type="ORF">NBO_140g0001</name>
</gene>
<keyword evidence="2" id="KW-0813">Transport</keyword>
<feature type="domain" description="Nucleoporin Nup133/Nup155-like C-terminal" evidence="4">
    <location>
        <begin position="8"/>
        <end position="151"/>
    </location>
</feature>
<evidence type="ECO:0000256" key="1">
    <source>
        <dbReference type="ARBA" id="ARBA00004123"/>
    </source>
</evidence>
<dbReference type="GO" id="GO:0017056">
    <property type="term" value="F:structural constituent of nuclear pore"/>
    <property type="evidence" value="ECO:0007669"/>
    <property type="project" value="InterPro"/>
</dbReference>
<keyword evidence="3" id="KW-0539">Nucleus</keyword>
<dbReference type="AlphaFoldDB" id="R0KR14"/>
<sequence length="253" mass="29386">MNLCSIIKIQNPFLEKFLLDKSQNDNDPRIFELHWKYLAYRNERIKAAKSLIYLAGNKKESLEQRVDLLEKARTVSLHTEIENEIKTRFELLDIQKNLIEKGVKDPIITNVLLSADELFNDYAYKYPSLALKIISISNFTDKNVIKNYWIEGMKGDFRTACNFLLNNKLDGTVMDLEIISSILIEKLKNGDELGKILLEAGFNFYDIKKMIQTKIKKENHPIIRNILIENLNLLIKEESKNDKIEKVGITSGY</sequence>
<dbReference type="VEuPathDB" id="MicrosporidiaDB:NBO_140g0001"/>